<evidence type="ECO:0000256" key="3">
    <source>
        <dbReference type="ARBA" id="ARBA00022898"/>
    </source>
</evidence>
<dbReference type="PIRSF" id="PIRSF001434">
    <property type="entry name" value="CGS"/>
    <property type="match status" value="1"/>
</dbReference>
<dbReference type="PANTHER" id="PTHR11808:SF15">
    <property type="entry name" value="CYSTATHIONINE GAMMA-LYASE"/>
    <property type="match status" value="1"/>
</dbReference>
<dbReference type="SUPFAM" id="SSF53383">
    <property type="entry name" value="PLP-dependent transferases"/>
    <property type="match status" value="1"/>
</dbReference>
<dbReference type="PANTHER" id="PTHR11808">
    <property type="entry name" value="TRANS-SULFURATION ENZYME FAMILY MEMBER"/>
    <property type="match status" value="1"/>
</dbReference>
<dbReference type="EMBL" id="CAKLPY010000002">
    <property type="protein sequence ID" value="CAH0996550.1"/>
    <property type="molecule type" value="Genomic_DNA"/>
</dbReference>
<comment type="cofactor">
    <cofactor evidence="1 4">
        <name>pyridoxal 5'-phosphate</name>
        <dbReference type="ChEBI" id="CHEBI:597326"/>
    </cofactor>
</comment>
<dbReference type="Gene3D" id="3.90.1150.10">
    <property type="entry name" value="Aspartate Aminotransferase, domain 1"/>
    <property type="match status" value="1"/>
</dbReference>
<proteinExistence type="inferred from homology"/>
<accession>A0ABM9ARM9</accession>
<evidence type="ECO:0000256" key="1">
    <source>
        <dbReference type="ARBA" id="ARBA00001933"/>
    </source>
</evidence>
<reference evidence="5" key="1">
    <citation type="submission" date="2021-12" db="EMBL/GenBank/DDBJ databases">
        <authorList>
            <person name="Rodrigo-Torres L."/>
            <person name="Arahal R. D."/>
            <person name="Lucena T."/>
        </authorList>
    </citation>
    <scope>NUCLEOTIDE SEQUENCE</scope>
    <source>
        <strain evidence="5">CECT 8858</strain>
    </source>
</reference>
<evidence type="ECO:0000313" key="5">
    <source>
        <dbReference type="EMBL" id="CAH0996550.1"/>
    </source>
</evidence>
<dbReference type="Pfam" id="PF01053">
    <property type="entry name" value="Cys_Met_Meta_PP"/>
    <property type="match status" value="1"/>
</dbReference>
<dbReference type="InterPro" id="IPR000277">
    <property type="entry name" value="Cys/Met-Metab_PyrdxlP-dep_enz"/>
</dbReference>
<keyword evidence="6" id="KW-1185">Reference proteome</keyword>
<dbReference type="CDD" id="cd00614">
    <property type="entry name" value="CGS_like"/>
    <property type="match status" value="1"/>
</dbReference>
<dbReference type="PROSITE" id="PS00868">
    <property type="entry name" value="CYS_MET_METAB_PP"/>
    <property type="match status" value="1"/>
</dbReference>
<keyword evidence="3 4" id="KW-0663">Pyridoxal phosphate</keyword>
<dbReference type="GO" id="GO:0003962">
    <property type="term" value="F:cystathionine gamma-synthase activity"/>
    <property type="evidence" value="ECO:0007669"/>
    <property type="project" value="UniProtKB-EC"/>
</dbReference>
<comment type="caution">
    <text evidence="5">The sequence shown here is derived from an EMBL/GenBank/DDBJ whole genome shotgun (WGS) entry which is preliminary data.</text>
</comment>
<dbReference type="InterPro" id="IPR015421">
    <property type="entry name" value="PyrdxlP-dep_Trfase_major"/>
</dbReference>
<dbReference type="InterPro" id="IPR054542">
    <property type="entry name" value="Cys_met_metab_PP"/>
</dbReference>
<dbReference type="EC" id="2.5.1.48" evidence="5"/>
<dbReference type="Proteomes" id="UP000837932">
    <property type="component" value="Unassembled WGS sequence"/>
</dbReference>
<dbReference type="Gene3D" id="3.40.640.10">
    <property type="entry name" value="Type I PLP-dependent aspartate aminotransferase-like (Major domain)"/>
    <property type="match status" value="1"/>
</dbReference>
<name>A0ABM9ARM9_9BACT</name>
<gene>
    <name evidence="5" type="primary">metB</name>
    <name evidence="5" type="ORF">EMA8858_02682</name>
</gene>
<dbReference type="RefSeq" id="WP_238807105.1">
    <property type="nucleotide sequence ID" value="NZ_CAKLPY010000002.1"/>
</dbReference>
<protein>
    <submittedName>
        <fullName evidence="5">Cystathionine gamma-synthase</fullName>
        <ecNumber evidence="5">2.5.1.48</ecNumber>
    </submittedName>
</protein>
<dbReference type="InterPro" id="IPR015424">
    <property type="entry name" value="PyrdxlP-dep_Trfase"/>
</dbReference>
<comment type="similarity">
    <text evidence="2 4">Belongs to the trans-sulfuration enzymes family.</text>
</comment>
<sequence>MKIETLAIHAGNHGDPTTGAVVPPLILSTTFERANDGSLVEGRDIYTRASNPNRRALEEKLAALEGGSEAIAFASGQAATMSIFHTLGAGSHVILPDDIYYNTKVIIDTLYANFGLTCTEVDMTDLNQIKRAIKKNTKLIWIESPSNPSLKVTDIQAVVKIAKAKNLLVACDNTWATPFFTKPFNFGVDVVMHSTTKYFGGHSDILGGCVIFPPNIQHEMNTKIRTFQSVGGAVPSPFDCWLLNRSLSTYAVRMPVHAQNAMKLATFLENHPQIEKVNYPGLKSNEYHRIAKKQMIGADGVPSFGGMMSILVKGGQKEALALASKLQIFKHATSLGGVESLIEHRYSVEGVHSKSPENLLRISVGIENISDLIADFENAFK</sequence>
<keyword evidence="5" id="KW-0808">Transferase</keyword>
<evidence type="ECO:0000313" key="6">
    <source>
        <dbReference type="Proteomes" id="UP000837932"/>
    </source>
</evidence>
<evidence type="ECO:0000256" key="2">
    <source>
        <dbReference type="ARBA" id="ARBA00009077"/>
    </source>
</evidence>
<evidence type="ECO:0000256" key="4">
    <source>
        <dbReference type="RuleBase" id="RU362118"/>
    </source>
</evidence>
<organism evidence="5 6">
    <name type="scientific">Emticicia aquatica</name>
    <dbReference type="NCBI Taxonomy" id="1681835"/>
    <lineage>
        <taxon>Bacteria</taxon>
        <taxon>Pseudomonadati</taxon>
        <taxon>Bacteroidota</taxon>
        <taxon>Cytophagia</taxon>
        <taxon>Cytophagales</taxon>
        <taxon>Leadbetterellaceae</taxon>
        <taxon>Emticicia</taxon>
    </lineage>
</organism>
<dbReference type="InterPro" id="IPR015422">
    <property type="entry name" value="PyrdxlP-dep_Trfase_small"/>
</dbReference>